<evidence type="ECO:0000313" key="1">
    <source>
        <dbReference type="EMBL" id="AAR10413.1"/>
    </source>
</evidence>
<dbReference type="AlphaFoldDB" id="Q6VMN9"/>
<sequence>GCQQRKEGERIPTPSVPTEKIQMRLKCDFS</sequence>
<dbReference type="ChiTaRS" id="PAX6">
    <property type="organism name" value="human"/>
</dbReference>
<dbReference type="OrthoDB" id="3225452at2759"/>
<gene>
    <name evidence="1" type="primary">PAX6</name>
</gene>
<protein>
    <submittedName>
        <fullName evidence="1">Mutant PAX6 protein</fullName>
    </submittedName>
</protein>
<dbReference type="EMBL" id="AY337853">
    <property type="protein sequence ID" value="AAR10413.1"/>
    <property type="molecule type" value="Genomic_DNA"/>
</dbReference>
<proteinExistence type="predicted"/>
<feature type="non-terminal residue" evidence="1">
    <location>
        <position position="1"/>
    </location>
</feature>
<reference evidence="1" key="1">
    <citation type="journal article" date="2004" name="BMC Med. Genet.">
        <title>PAX6 gene variations associated with aniridia in south India.</title>
        <authorList>
            <person name="Neethirajan G."/>
            <person name="Krishnadas S.R."/>
            <person name="Vijayalakshmi P."/>
            <person name="Shashikant S."/>
            <person name="Sundaresan P."/>
        </authorList>
    </citation>
    <scope>NUCLEOTIDE SEQUENCE</scope>
</reference>
<organism evidence="1">
    <name type="scientific">Homo sapiens</name>
    <name type="common">Human</name>
    <dbReference type="NCBI Taxonomy" id="9606"/>
    <lineage>
        <taxon>Eukaryota</taxon>
        <taxon>Metazoa</taxon>
        <taxon>Chordata</taxon>
        <taxon>Craniata</taxon>
        <taxon>Vertebrata</taxon>
        <taxon>Euteleostomi</taxon>
        <taxon>Mammalia</taxon>
        <taxon>Eutheria</taxon>
        <taxon>Euarchontoglires</taxon>
        <taxon>Primates</taxon>
        <taxon>Haplorrhini</taxon>
        <taxon>Catarrhini</taxon>
        <taxon>Hominidae</taxon>
        <taxon>Homo</taxon>
    </lineage>
</organism>
<name>Q6VMN9_HUMAN</name>
<accession>Q6VMN9</accession>